<sequence length="137" mass="15440">MTGVIVRLGPEITPGSREYAWVATIIDARERRTGELSGWNGRLYEQPDSRAIRDVNPIIVAQVRARLTEPLRHELALLYGYEGPRRAELGKVLTDDELAGIGRENGDRAGQGQRRVAAPQRVRRQLQVRLGRCRARC</sequence>
<keyword evidence="2" id="KW-1185">Reference proteome</keyword>
<gene>
    <name evidence="1" type="ORF">EV646_103560</name>
</gene>
<dbReference type="RefSeq" id="WP_132147685.1">
    <property type="nucleotide sequence ID" value="NZ_SLWR01000003.1"/>
</dbReference>
<organism evidence="1 2">
    <name type="scientific">Kribbella antiqua</name>
    <dbReference type="NCBI Taxonomy" id="2512217"/>
    <lineage>
        <taxon>Bacteria</taxon>
        <taxon>Bacillati</taxon>
        <taxon>Actinomycetota</taxon>
        <taxon>Actinomycetes</taxon>
        <taxon>Propionibacteriales</taxon>
        <taxon>Kribbellaceae</taxon>
        <taxon>Kribbella</taxon>
    </lineage>
</organism>
<comment type="caution">
    <text evidence="1">The sequence shown here is derived from an EMBL/GenBank/DDBJ whole genome shotgun (WGS) entry which is preliminary data.</text>
</comment>
<dbReference type="OrthoDB" id="3818945at2"/>
<dbReference type="Proteomes" id="UP000295573">
    <property type="component" value="Unassembled WGS sequence"/>
</dbReference>
<protein>
    <submittedName>
        <fullName evidence="1">Uncharacterized protein</fullName>
    </submittedName>
</protein>
<reference evidence="1 2" key="1">
    <citation type="journal article" date="2015" name="Stand. Genomic Sci.">
        <title>Genomic Encyclopedia of Bacterial and Archaeal Type Strains, Phase III: the genomes of soil and plant-associated and newly described type strains.</title>
        <authorList>
            <person name="Whitman W.B."/>
            <person name="Woyke T."/>
            <person name="Klenk H.P."/>
            <person name="Zhou Y."/>
            <person name="Lilburn T.G."/>
            <person name="Beck B.J."/>
            <person name="De Vos P."/>
            <person name="Vandamme P."/>
            <person name="Eisen J.A."/>
            <person name="Garrity G."/>
            <person name="Hugenholtz P."/>
            <person name="Kyrpides N.C."/>
        </authorList>
    </citation>
    <scope>NUCLEOTIDE SEQUENCE [LARGE SCALE GENOMIC DNA]</scope>
    <source>
        <strain evidence="1 2">VKM Ac-2541</strain>
    </source>
</reference>
<proteinExistence type="predicted"/>
<name>A0A4R2IZ18_9ACTN</name>
<dbReference type="EMBL" id="SLWR01000003">
    <property type="protein sequence ID" value="TCO49578.1"/>
    <property type="molecule type" value="Genomic_DNA"/>
</dbReference>
<evidence type="ECO:0000313" key="1">
    <source>
        <dbReference type="EMBL" id="TCO49578.1"/>
    </source>
</evidence>
<dbReference type="AlphaFoldDB" id="A0A4R2IZ18"/>
<evidence type="ECO:0000313" key="2">
    <source>
        <dbReference type="Proteomes" id="UP000295573"/>
    </source>
</evidence>
<accession>A0A4R2IZ18</accession>